<comment type="caution">
    <text evidence="1">The sequence shown here is derived from an EMBL/GenBank/DDBJ whole genome shotgun (WGS) entry which is preliminary data.</text>
</comment>
<organism evidence="1 2">
    <name type="scientific">Penstemon smallii</name>
    <dbReference type="NCBI Taxonomy" id="265156"/>
    <lineage>
        <taxon>Eukaryota</taxon>
        <taxon>Viridiplantae</taxon>
        <taxon>Streptophyta</taxon>
        <taxon>Embryophyta</taxon>
        <taxon>Tracheophyta</taxon>
        <taxon>Spermatophyta</taxon>
        <taxon>Magnoliopsida</taxon>
        <taxon>eudicotyledons</taxon>
        <taxon>Gunneridae</taxon>
        <taxon>Pentapetalae</taxon>
        <taxon>asterids</taxon>
        <taxon>lamiids</taxon>
        <taxon>Lamiales</taxon>
        <taxon>Plantaginaceae</taxon>
        <taxon>Cheloneae</taxon>
        <taxon>Penstemon</taxon>
    </lineage>
</organism>
<dbReference type="Proteomes" id="UP001634393">
    <property type="component" value="Unassembled WGS sequence"/>
</dbReference>
<evidence type="ECO:0000313" key="1">
    <source>
        <dbReference type="EMBL" id="KAL3820596.1"/>
    </source>
</evidence>
<dbReference type="AlphaFoldDB" id="A0ABD3S7V8"/>
<keyword evidence="2" id="KW-1185">Reference proteome</keyword>
<proteinExistence type="predicted"/>
<dbReference type="EMBL" id="JBJXBP010000007">
    <property type="protein sequence ID" value="KAL3820596.1"/>
    <property type="molecule type" value="Genomic_DNA"/>
</dbReference>
<protein>
    <recommendedName>
        <fullName evidence="3">Ribosomal protein L32</fullName>
    </recommendedName>
</protein>
<name>A0ABD3S7V8_9LAMI</name>
<evidence type="ECO:0008006" key="3">
    <source>
        <dbReference type="Google" id="ProtNLM"/>
    </source>
</evidence>
<gene>
    <name evidence="1" type="ORF">ACJIZ3_006501</name>
</gene>
<sequence>MSHFLANTCKFKSIHIKFFIYREWLLEKRKKKNILLIRNKLMNKYNP</sequence>
<accession>A0ABD3S7V8</accession>
<evidence type="ECO:0000313" key="2">
    <source>
        <dbReference type="Proteomes" id="UP001634393"/>
    </source>
</evidence>
<reference evidence="1 2" key="1">
    <citation type="submission" date="2024-12" db="EMBL/GenBank/DDBJ databases">
        <title>The unique morphological basis and parallel evolutionary history of personate flowers in Penstemon.</title>
        <authorList>
            <person name="Depatie T.H."/>
            <person name="Wessinger C.A."/>
        </authorList>
    </citation>
    <scope>NUCLEOTIDE SEQUENCE [LARGE SCALE GENOMIC DNA]</scope>
    <source>
        <strain evidence="1">WTNN_2</strain>
        <tissue evidence="1">Leaf</tissue>
    </source>
</reference>